<proteinExistence type="predicted"/>
<evidence type="ECO:0000313" key="3">
    <source>
        <dbReference type="Proteomes" id="UP001178288"/>
    </source>
</evidence>
<dbReference type="AlphaFoldDB" id="A0AA95MRW5"/>
<accession>A0AA95MRW5</accession>
<dbReference type="EMBL" id="CP126114">
    <property type="protein sequence ID" value="WHY88277.1"/>
    <property type="molecule type" value="Genomic_DNA"/>
</dbReference>
<keyword evidence="1" id="KW-0812">Transmembrane</keyword>
<feature type="transmembrane region" description="Helical" evidence="1">
    <location>
        <begin position="151"/>
        <end position="171"/>
    </location>
</feature>
<keyword evidence="3" id="KW-1185">Reference proteome</keyword>
<dbReference type="InterPro" id="IPR021359">
    <property type="entry name" value="DUF2812"/>
</dbReference>
<feature type="transmembrane region" description="Helical" evidence="1">
    <location>
        <begin position="365"/>
        <end position="385"/>
    </location>
</feature>
<organism evidence="2 3">
    <name type="scientific">Neobacillus novalis</name>
    <dbReference type="NCBI Taxonomy" id="220687"/>
    <lineage>
        <taxon>Bacteria</taxon>
        <taxon>Bacillati</taxon>
        <taxon>Bacillota</taxon>
        <taxon>Bacilli</taxon>
        <taxon>Bacillales</taxon>
        <taxon>Bacillaceae</taxon>
        <taxon>Neobacillus</taxon>
    </lineage>
</organism>
<dbReference type="Pfam" id="PF11193">
    <property type="entry name" value="DUF2812"/>
    <property type="match status" value="2"/>
</dbReference>
<keyword evidence="1" id="KW-1133">Transmembrane helix</keyword>
<gene>
    <name evidence="2" type="ORF">QNH39_10750</name>
</gene>
<keyword evidence="1" id="KW-0472">Membrane</keyword>
<dbReference type="Proteomes" id="UP001178288">
    <property type="component" value="Chromosome"/>
</dbReference>
<dbReference type="KEGG" id="nnv:QNH39_10750"/>
<protein>
    <submittedName>
        <fullName evidence="2">DUF2812 domain-containing protein</fullName>
    </submittedName>
</protein>
<feature type="transmembrane region" description="Helical" evidence="1">
    <location>
        <begin position="331"/>
        <end position="353"/>
    </location>
</feature>
<feature type="transmembrane region" description="Helical" evidence="1">
    <location>
        <begin position="110"/>
        <end position="139"/>
    </location>
</feature>
<reference evidence="2" key="1">
    <citation type="submission" date="2023-05" db="EMBL/GenBank/DDBJ databases">
        <title>Comparative genomics of Bacillaceae isolates and their secondary metabolite potential.</title>
        <authorList>
            <person name="Song L."/>
            <person name="Nielsen L.J."/>
            <person name="Mohite O."/>
            <person name="Xu X."/>
            <person name="Weber T."/>
            <person name="Kovacs A.T."/>
        </authorList>
    </citation>
    <scope>NUCLEOTIDE SEQUENCE</scope>
    <source>
        <strain evidence="2">XLM17</strain>
    </source>
</reference>
<sequence length="398" mass="46833">MIKKVVRPFWSYDVQKTEKWLSSMAENGYFLIKINRVTRCFFFLQDEPKKLTYRIGFDKMQGESLSRGLLAEGWTKVLRTGHWFVTSIEKPSEQIKSSPVREGIIKHNRIIMYIFGGIVGYFSIVAMFFLSIFGMMFISSDSQVEVVDSPYWIFTYLYFGAVIAIFVLALYSMIKIHRTNKNLIKEKPRDDLHFGTQPEGKLSKAEEKQLKRSGQLIVKRKLGWMYAPDKLEQWLEEMEEQGYNLYRVSKTGTVFRFLIGRQRKVSYCADYQNIADESYFEMQREAGWKSVFASLGSIQKWSLWSREYKEGEERPQIYSEKTDQLKHARKIAIAYSCLFLPLIIAYLLNLGIGFDLFIHNQVDKLRIMTLIIMVIAILSFGSYTIRTWLYYFRLKKTV</sequence>
<name>A0AA95MRW5_9BACI</name>
<evidence type="ECO:0000256" key="1">
    <source>
        <dbReference type="SAM" id="Phobius"/>
    </source>
</evidence>
<evidence type="ECO:0000313" key="2">
    <source>
        <dbReference type="EMBL" id="WHY88277.1"/>
    </source>
</evidence>
<dbReference type="RefSeq" id="WP_066085826.1">
    <property type="nucleotide sequence ID" value="NZ_CP126114.1"/>
</dbReference>